<organism evidence="3 4">
    <name type="scientific">Ramlibacter tataouinensis</name>
    <dbReference type="NCBI Taxonomy" id="94132"/>
    <lineage>
        <taxon>Bacteria</taxon>
        <taxon>Pseudomonadati</taxon>
        <taxon>Pseudomonadota</taxon>
        <taxon>Betaproteobacteria</taxon>
        <taxon>Burkholderiales</taxon>
        <taxon>Comamonadaceae</taxon>
        <taxon>Ramlibacter</taxon>
    </lineage>
</organism>
<dbReference type="SUPFAM" id="SSF52540">
    <property type="entry name" value="P-loop containing nucleoside triphosphate hydrolases"/>
    <property type="match status" value="1"/>
</dbReference>
<dbReference type="Gene3D" id="3.40.50.300">
    <property type="entry name" value="P-loop containing nucleotide triphosphate hydrolases"/>
    <property type="match status" value="1"/>
</dbReference>
<keyword evidence="1" id="KW-0547">Nucleotide-binding</keyword>
<name>A0A127K011_9BURK</name>
<dbReference type="InterPro" id="IPR005702">
    <property type="entry name" value="Wzc-like_C"/>
</dbReference>
<dbReference type="InterPro" id="IPR050445">
    <property type="entry name" value="Bact_polysacc_biosynth/exp"/>
</dbReference>
<dbReference type="GO" id="GO:0004713">
    <property type="term" value="F:protein tyrosine kinase activity"/>
    <property type="evidence" value="ECO:0007669"/>
    <property type="project" value="TreeGrafter"/>
</dbReference>
<gene>
    <name evidence="3" type="ORF">UC35_17915</name>
</gene>
<dbReference type="PANTHER" id="PTHR32309:SF13">
    <property type="entry name" value="FERRIC ENTEROBACTIN TRANSPORT PROTEIN FEPE"/>
    <property type="match status" value="1"/>
</dbReference>
<dbReference type="CDD" id="cd05387">
    <property type="entry name" value="BY-kinase"/>
    <property type="match status" value="1"/>
</dbReference>
<evidence type="ECO:0000313" key="3">
    <source>
        <dbReference type="EMBL" id="AMO25546.1"/>
    </source>
</evidence>
<dbReference type="InterPro" id="IPR027417">
    <property type="entry name" value="P-loop_NTPase"/>
</dbReference>
<accession>A0A127K011</accession>
<keyword evidence="4" id="KW-1185">Reference proteome</keyword>
<proteinExistence type="predicted"/>
<dbReference type="AlphaFoldDB" id="A0A127K011"/>
<protein>
    <submittedName>
        <fullName evidence="3">Uncharacterized protein</fullName>
    </submittedName>
</protein>
<dbReference type="GO" id="GO:0005886">
    <property type="term" value="C:plasma membrane"/>
    <property type="evidence" value="ECO:0007669"/>
    <property type="project" value="TreeGrafter"/>
</dbReference>
<evidence type="ECO:0000313" key="4">
    <source>
        <dbReference type="Proteomes" id="UP000070433"/>
    </source>
</evidence>
<sequence length="276" mass="30311">MSDTAAENRQLIRRRRDLSREQVDKIVAWERERKLRLAELPTSTRIATQDDVRQFYYPSGVPNPVVQTWPDELVAARDPFSDRAEEFRVLRSQLLAGVLAGVERPALAVVSSEDGDGRTYLAANLAICLSQFAGRTLLIDGDLRRPRLHRLFSLGTPVGLSNLLAGSGQGEAVVRVEGVDGLHLMGAGTLMPDPVQLLQGPRLGVLVQEMLERFDYVLFDTPSNRAGPDARIITAQAGAALLVGRQGHSRVDLLKRLLAQLNLGHSLVAGVVMNRR</sequence>
<evidence type="ECO:0000256" key="2">
    <source>
        <dbReference type="ARBA" id="ARBA00022840"/>
    </source>
</evidence>
<reference evidence="3 4" key="1">
    <citation type="journal article" date="2014" name="Int. J. Syst. Evol. Microbiol.">
        <title>Ramlibacter solisilvae sp. nov., isolated from forest soil, and emended description of the genus Ramlibacter.</title>
        <authorList>
            <person name="Lee H.J."/>
            <person name="Lee S.H."/>
            <person name="Lee S.S."/>
            <person name="Lee J.S."/>
            <person name="Kim Y."/>
            <person name="Kim S.C."/>
            <person name="Jeon C.O."/>
        </authorList>
    </citation>
    <scope>NUCLEOTIDE SEQUENCE [LARGE SCALE GENOMIC DNA]</scope>
    <source>
        <strain evidence="3 4">5-10</strain>
    </source>
</reference>
<evidence type="ECO:0000256" key="1">
    <source>
        <dbReference type="ARBA" id="ARBA00022741"/>
    </source>
</evidence>
<dbReference type="PANTHER" id="PTHR32309">
    <property type="entry name" value="TYROSINE-PROTEIN KINASE"/>
    <property type="match status" value="1"/>
</dbReference>
<dbReference type="Proteomes" id="UP000070433">
    <property type="component" value="Chromosome"/>
</dbReference>
<dbReference type="EMBL" id="CP010951">
    <property type="protein sequence ID" value="AMO25546.1"/>
    <property type="molecule type" value="Genomic_DNA"/>
</dbReference>
<keyword evidence="2" id="KW-0067">ATP-binding</keyword>